<proteinExistence type="predicted"/>
<organism evidence="1 2">
    <name type="scientific">Phaeoacremonium minimum (strain UCR-PA7)</name>
    <name type="common">Esca disease fungus</name>
    <name type="synonym">Togninia minima</name>
    <dbReference type="NCBI Taxonomy" id="1286976"/>
    <lineage>
        <taxon>Eukaryota</taxon>
        <taxon>Fungi</taxon>
        <taxon>Dikarya</taxon>
        <taxon>Ascomycota</taxon>
        <taxon>Pezizomycotina</taxon>
        <taxon>Sordariomycetes</taxon>
        <taxon>Sordariomycetidae</taxon>
        <taxon>Togniniales</taxon>
        <taxon>Togniniaceae</taxon>
        <taxon>Phaeoacremonium</taxon>
    </lineage>
</organism>
<keyword evidence="2" id="KW-1185">Reference proteome</keyword>
<reference evidence="2" key="1">
    <citation type="journal article" date="2013" name="Genome Announc.">
        <title>Draft genome sequence of the ascomycete Phaeoacremonium aleophilum strain UCR-PA7, a causal agent of the esca disease complex in grapevines.</title>
        <authorList>
            <person name="Blanco-Ulate B."/>
            <person name="Rolshausen P."/>
            <person name="Cantu D."/>
        </authorList>
    </citation>
    <scope>NUCLEOTIDE SEQUENCE [LARGE SCALE GENOMIC DNA]</scope>
    <source>
        <strain evidence="2">UCR-PA7</strain>
    </source>
</reference>
<protein>
    <submittedName>
        <fullName evidence="1">Uncharacterized protein</fullName>
    </submittedName>
</protein>
<dbReference type="AlphaFoldDB" id="R8B9I0"/>
<name>R8B9I0_PHAM7</name>
<gene>
    <name evidence="1" type="ORF">UCRPA7_8559</name>
</gene>
<evidence type="ECO:0000313" key="2">
    <source>
        <dbReference type="Proteomes" id="UP000014074"/>
    </source>
</evidence>
<evidence type="ECO:0000313" key="1">
    <source>
        <dbReference type="EMBL" id="EON95953.1"/>
    </source>
</evidence>
<dbReference type="HOGENOM" id="CLU_928080_0_0_1"/>
<dbReference type="Proteomes" id="UP000014074">
    <property type="component" value="Unassembled WGS sequence"/>
</dbReference>
<dbReference type="GeneID" id="19329421"/>
<accession>R8B9I0</accession>
<dbReference type="RefSeq" id="XP_007919263.1">
    <property type="nucleotide sequence ID" value="XM_007921072.1"/>
</dbReference>
<dbReference type="EMBL" id="KB933366">
    <property type="protein sequence ID" value="EON95953.1"/>
    <property type="molecule type" value="Genomic_DNA"/>
</dbReference>
<sequence>MSPSLFASNSAVGARDLEKLPVSEIRTEQLSPAGFHSTEFQIRFGDHRYEYDPTTETTTFKMPGKVHQEGVRVATALISQSLEAKKEQLRVQPNGVGKAFLDGIRPSGSISLKLINGCYKVPDQSFADGNSTVQPSVIVLVASSTQTWDDVQDEAEDYIIGTTGLVRAVITVKLAVVEGCNKLQARGGMRIGLIRPMFSNGFFTTSLEFDELIQGSDSLPRDHNGDGNTIDAQAMTLDLADFANPDNHAHISALNEKIEIPVSKFQGLMRELEAICCQQREFEFPPLPDGVIPMKQRQAA</sequence>
<dbReference type="KEGG" id="tmn:UCRPA7_8559"/>